<protein>
    <submittedName>
        <fullName evidence="2">Hypp9236 protein</fullName>
    </submittedName>
</protein>
<reference evidence="2" key="1">
    <citation type="submission" date="2022-01" db="EMBL/GenBank/DDBJ databases">
        <authorList>
            <person name="Braso-Vives M."/>
        </authorList>
    </citation>
    <scope>NUCLEOTIDE SEQUENCE</scope>
</reference>
<gene>
    <name evidence="2" type="primary">Hypp9236</name>
    <name evidence="2" type="ORF">BLAG_LOCUS12357</name>
</gene>
<feature type="compositionally biased region" description="Low complexity" evidence="1">
    <location>
        <begin position="95"/>
        <end position="124"/>
    </location>
</feature>
<feature type="compositionally biased region" description="Low complexity" evidence="1">
    <location>
        <begin position="137"/>
        <end position="164"/>
    </location>
</feature>
<proteinExistence type="predicted"/>
<organism evidence="2 3">
    <name type="scientific">Branchiostoma lanceolatum</name>
    <name type="common">Common lancelet</name>
    <name type="synonym">Amphioxus lanceolatum</name>
    <dbReference type="NCBI Taxonomy" id="7740"/>
    <lineage>
        <taxon>Eukaryota</taxon>
        <taxon>Metazoa</taxon>
        <taxon>Chordata</taxon>
        <taxon>Cephalochordata</taxon>
        <taxon>Leptocardii</taxon>
        <taxon>Amphioxiformes</taxon>
        <taxon>Branchiostomatidae</taxon>
        <taxon>Branchiostoma</taxon>
    </lineage>
</organism>
<evidence type="ECO:0000313" key="3">
    <source>
        <dbReference type="Proteomes" id="UP000838412"/>
    </source>
</evidence>
<sequence>MYSIDKTTQQVLTMMRLAADLKFPKRLHTNAKTSQTFARPAAELQERPDANATTGGSNGAKAKTTVRKASSLLWRPARHMKPLVKIRRLQSGVDASTTSSSRGNSASASTSVSTSASPSASASSNNIGQPEAARADPSSSPILRSSSRVNRASASTSASASASSDDIAHPQAKRAGPSSSANHVDDNRPVKKLRSLRLSCSDKEHWFVKNDVDVTDDDDGDD</sequence>
<keyword evidence="3" id="KW-1185">Reference proteome</keyword>
<accession>A0A8J9ZE13</accession>
<dbReference type="Proteomes" id="UP000838412">
    <property type="component" value="Chromosome 19"/>
</dbReference>
<feature type="compositionally biased region" description="Basic residues" evidence="1">
    <location>
        <begin position="76"/>
        <end position="88"/>
    </location>
</feature>
<dbReference type="EMBL" id="OV696704">
    <property type="protein sequence ID" value="CAH1252222.1"/>
    <property type="molecule type" value="Genomic_DNA"/>
</dbReference>
<dbReference type="AlphaFoldDB" id="A0A8J9ZE13"/>
<name>A0A8J9ZE13_BRALA</name>
<evidence type="ECO:0000256" key="1">
    <source>
        <dbReference type="SAM" id="MobiDB-lite"/>
    </source>
</evidence>
<evidence type="ECO:0000313" key="2">
    <source>
        <dbReference type="EMBL" id="CAH1252222.1"/>
    </source>
</evidence>
<feature type="region of interest" description="Disordered" evidence="1">
    <location>
        <begin position="31"/>
        <end position="190"/>
    </location>
</feature>